<gene>
    <name evidence="1" type="ORF">HD841_003401</name>
</gene>
<comment type="caution">
    <text evidence="1">The sequence shown here is derived from an EMBL/GenBank/DDBJ whole genome shotgun (WGS) entry which is preliminary data.</text>
</comment>
<evidence type="ECO:0000313" key="2">
    <source>
        <dbReference type="Proteomes" id="UP000517753"/>
    </source>
</evidence>
<name>A0A7Y9FQG4_9SPHN</name>
<dbReference type="Pfam" id="PF11836">
    <property type="entry name" value="Phage_TAC_11"/>
    <property type="match status" value="1"/>
</dbReference>
<reference evidence="1 2" key="1">
    <citation type="submission" date="2020-08" db="EMBL/GenBank/DDBJ databases">
        <title>The Agave Microbiome: Exploring the role of microbial communities in plant adaptations to desert environments.</title>
        <authorList>
            <person name="Partida-Martinez L.P."/>
        </authorList>
    </citation>
    <scope>NUCLEOTIDE SEQUENCE [LARGE SCALE GENOMIC DNA]</scope>
    <source>
        <strain evidence="1 2">AS2.3</strain>
    </source>
</reference>
<evidence type="ECO:0000313" key="1">
    <source>
        <dbReference type="EMBL" id="NYD91585.1"/>
    </source>
</evidence>
<sequence>MSGAGANPARGECALRVDGCELVLRPSFQALVAAEQELGSLFDLVARAAEGKLGIGELAALFWHCLRELPEGMTRERLGEALIGVGLAKLAPVLRDLLHQILAGR</sequence>
<proteinExistence type="predicted"/>
<dbReference type="Proteomes" id="UP000517753">
    <property type="component" value="Unassembled WGS sequence"/>
</dbReference>
<dbReference type="InterPro" id="IPR021791">
    <property type="entry name" value="Phage_TAC_11"/>
</dbReference>
<dbReference type="RefSeq" id="WP_179510009.1">
    <property type="nucleotide sequence ID" value="NZ_JACCBY010000006.1"/>
</dbReference>
<dbReference type="EMBL" id="JACCBY010000006">
    <property type="protein sequence ID" value="NYD91585.1"/>
    <property type="molecule type" value="Genomic_DNA"/>
</dbReference>
<accession>A0A7Y9FQG4</accession>
<organism evidence="1 2">
    <name type="scientific">Sphingomonas melonis</name>
    <dbReference type="NCBI Taxonomy" id="152682"/>
    <lineage>
        <taxon>Bacteria</taxon>
        <taxon>Pseudomonadati</taxon>
        <taxon>Pseudomonadota</taxon>
        <taxon>Alphaproteobacteria</taxon>
        <taxon>Sphingomonadales</taxon>
        <taxon>Sphingomonadaceae</taxon>
        <taxon>Sphingomonas</taxon>
    </lineage>
</organism>
<dbReference type="AlphaFoldDB" id="A0A7Y9FQG4"/>
<evidence type="ECO:0008006" key="3">
    <source>
        <dbReference type="Google" id="ProtNLM"/>
    </source>
</evidence>
<protein>
    <recommendedName>
        <fullName evidence="3">Gene transfer agent protein</fullName>
    </recommendedName>
</protein>
<keyword evidence="2" id="KW-1185">Reference proteome</keyword>